<organism evidence="11 12">
    <name type="scientific">Aspergillus lentulus</name>
    <dbReference type="NCBI Taxonomy" id="293939"/>
    <lineage>
        <taxon>Eukaryota</taxon>
        <taxon>Fungi</taxon>
        <taxon>Dikarya</taxon>
        <taxon>Ascomycota</taxon>
        <taxon>Pezizomycotina</taxon>
        <taxon>Eurotiomycetes</taxon>
        <taxon>Eurotiomycetidae</taxon>
        <taxon>Eurotiales</taxon>
        <taxon>Aspergillaceae</taxon>
        <taxon>Aspergillus</taxon>
        <taxon>Aspergillus subgen. Fumigati</taxon>
    </lineage>
</organism>
<dbReference type="CDD" id="cd00609">
    <property type="entry name" value="AAT_like"/>
    <property type="match status" value="1"/>
</dbReference>
<dbReference type="InterPro" id="IPR015421">
    <property type="entry name" value="PyrdxlP-dep_Trfase_major"/>
</dbReference>
<dbReference type="CDD" id="cd00067">
    <property type="entry name" value="GAL4"/>
    <property type="match status" value="1"/>
</dbReference>
<dbReference type="PANTHER" id="PTHR31779">
    <property type="entry name" value="2-NITROPROPANE DIOXYGENASE FAMILY, PUTATIVE (AFU_ORTHOLOGUE AFUA_2G17430)-RELATED"/>
    <property type="match status" value="1"/>
</dbReference>
<dbReference type="InterPro" id="IPR015422">
    <property type="entry name" value="PyrdxlP-dep_Trfase_small"/>
</dbReference>
<dbReference type="GO" id="GO:0000981">
    <property type="term" value="F:DNA-binding transcription factor activity, RNA polymerase II-specific"/>
    <property type="evidence" value="ECO:0007669"/>
    <property type="project" value="InterPro"/>
</dbReference>
<dbReference type="InterPro" id="IPR052478">
    <property type="entry name" value="Metabolite_Synth_Reg"/>
</dbReference>
<evidence type="ECO:0000256" key="6">
    <source>
        <dbReference type="ARBA" id="ARBA00023125"/>
    </source>
</evidence>
<dbReference type="GO" id="GO:0008270">
    <property type="term" value="F:zinc ion binding"/>
    <property type="evidence" value="ECO:0007669"/>
    <property type="project" value="InterPro"/>
</dbReference>
<dbReference type="SUPFAM" id="SSF57701">
    <property type="entry name" value="Zn2/Cys6 DNA-binding domain"/>
    <property type="match status" value="1"/>
</dbReference>
<keyword evidence="4" id="KW-0663">Pyridoxal phosphate</keyword>
<dbReference type="GO" id="GO:0006351">
    <property type="term" value="P:DNA-templated transcription"/>
    <property type="evidence" value="ECO:0007669"/>
    <property type="project" value="InterPro"/>
</dbReference>
<dbReference type="GO" id="GO:0003677">
    <property type="term" value="F:DNA binding"/>
    <property type="evidence" value="ECO:0007669"/>
    <property type="project" value="UniProtKB-KW"/>
</dbReference>
<dbReference type="SUPFAM" id="SSF51905">
    <property type="entry name" value="FAD/NAD(P)-binding domain"/>
    <property type="match status" value="1"/>
</dbReference>
<dbReference type="InterPro" id="IPR006076">
    <property type="entry name" value="FAD-dep_OxRdtase"/>
</dbReference>
<dbReference type="InterPro" id="IPR036864">
    <property type="entry name" value="Zn2-C6_fun-type_DNA-bd_sf"/>
</dbReference>
<evidence type="ECO:0000256" key="8">
    <source>
        <dbReference type="ARBA" id="ARBA00023242"/>
    </source>
</evidence>
<dbReference type="InterPro" id="IPR005066">
    <property type="entry name" value="MoCF_OxRdtse_dimer"/>
</dbReference>
<dbReference type="SUPFAM" id="SSF56524">
    <property type="entry name" value="Oxidoreductase molybdopterin-binding domain"/>
    <property type="match status" value="1"/>
</dbReference>
<dbReference type="InterPro" id="IPR008335">
    <property type="entry name" value="Mopterin_OxRdtase_euk"/>
</dbReference>
<dbReference type="InterPro" id="IPR004838">
    <property type="entry name" value="NHTrfase_class1_PyrdxlP-BS"/>
</dbReference>
<dbReference type="Pfam" id="PF01266">
    <property type="entry name" value="DAO"/>
    <property type="match status" value="1"/>
</dbReference>
<dbReference type="InterPro" id="IPR015424">
    <property type="entry name" value="PyrdxlP-dep_Trfase"/>
</dbReference>
<evidence type="ECO:0000256" key="5">
    <source>
        <dbReference type="ARBA" id="ARBA00023015"/>
    </source>
</evidence>
<evidence type="ECO:0000256" key="2">
    <source>
        <dbReference type="ARBA" id="ARBA00022723"/>
    </source>
</evidence>
<dbReference type="Gene3D" id="3.40.640.10">
    <property type="entry name" value="Type I PLP-dependent aspartate aminotransferase-like (Major domain)"/>
    <property type="match status" value="1"/>
</dbReference>
<dbReference type="Pfam" id="PF04082">
    <property type="entry name" value="Fungal_trans"/>
    <property type="match status" value="1"/>
</dbReference>
<dbReference type="PRINTS" id="PR00407">
    <property type="entry name" value="EUMOPTERIN"/>
</dbReference>
<dbReference type="EMBL" id="BCLY01000001">
    <property type="protein sequence ID" value="GAQ02975.1"/>
    <property type="molecule type" value="Genomic_DNA"/>
</dbReference>
<keyword evidence="7" id="KW-0804">Transcription</keyword>
<accession>A0AAN4PEC1</accession>
<dbReference type="InterPro" id="IPR001138">
    <property type="entry name" value="Zn2Cys6_DnaBD"/>
</dbReference>
<feature type="compositionally biased region" description="Basic and acidic residues" evidence="9">
    <location>
        <begin position="812"/>
        <end position="826"/>
    </location>
</feature>
<dbReference type="PROSITE" id="PS00105">
    <property type="entry name" value="AA_TRANSFER_CLASS_1"/>
    <property type="match status" value="1"/>
</dbReference>
<dbReference type="InterPro" id="IPR007219">
    <property type="entry name" value="XnlR_reg_dom"/>
</dbReference>
<evidence type="ECO:0000313" key="12">
    <source>
        <dbReference type="Proteomes" id="UP000051487"/>
    </source>
</evidence>
<keyword evidence="6" id="KW-0238">DNA-binding</keyword>
<dbReference type="PROSITE" id="PS00463">
    <property type="entry name" value="ZN2_CY6_FUNGAL_1"/>
    <property type="match status" value="1"/>
</dbReference>
<dbReference type="Pfam" id="PF00174">
    <property type="entry name" value="Oxidored_molyb"/>
    <property type="match status" value="1"/>
</dbReference>
<feature type="domain" description="Zn(2)-C6 fungal-type" evidence="10">
    <location>
        <begin position="764"/>
        <end position="793"/>
    </location>
</feature>
<dbReference type="Gene3D" id="3.90.420.10">
    <property type="entry name" value="Oxidoreductase, molybdopterin-binding domain"/>
    <property type="match status" value="1"/>
</dbReference>
<dbReference type="Pfam" id="PF03404">
    <property type="entry name" value="Mo-co_dimer"/>
    <property type="match status" value="1"/>
</dbReference>
<feature type="region of interest" description="Disordered" evidence="9">
    <location>
        <begin position="801"/>
        <end position="826"/>
    </location>
</feature>
<keyword evidence="5" id="KW-0805">Transcription regulation</keyword>
<dbReference type="CDD" id="cd12148">
    <property type="entry name" value="fungal_TF_MHR"/>
    <property type="match status" value="1"/>
</dbReference>
<keyword evidence="3" id="KW-0862">Zinc</keyword>
<dbReference type="Gene3D" id="2.60.40.650">
    <property type="match status" value="1"/>
</dbReference>
<proteinExistence type="inferred from homology"/>
<dbReference type="PRINTS" id="PR00753">
    <property type="entry name" value="ACCSYNTHASE"/>
</dbReference>
<dbReference type="Gene3D" id="4.10.240.10">
    <property type="entry name" value="Zn(2)-C6 fungal-type DNA-binding domain"/>
    <property type="match status" value="1"/>
</dbReference>
<evidence type="ECO:0000256" key="7">
    <source>
        <dbReference type="ARBA" id="ARBA00023163"/>
    </source>
</evidence>
<dbReference type="PROSITE" id="PS50048">
    <property type="entry name" value="ZN2_CY6_FUNGAL_2"/>
    <property type="match status" value="1"/>
</dbReference>
<dbReference type="PANTHER" id="PTHR31779:SF5">
    <property type="entry name" value="ZN(II)2CYS6 TRANSCRIPTION FACTOR (EUROFUNG)"/>
    <property type="match status" value="1"/>
</dbReference>
<evidence type="ECO:0000256" key="4">
    <source>
        <dbReference type="ARBA" id="ARBA00022898"/>
    </source>
</evidence>
<protein>
    <recommendedName>
        <fullName evidence="10">Zn(2)-C6 fungal-type domain-containing protein</fullName>
    </recommendedName>
</protein>
<dbReference type="Proteomes" id="UP000051487">
    <property type="component" value="Unassembled WGS sequence"/>
</dbReference>
<keyword evidence="2" id="KW-0479">Metal-binding</keyword>
<comment type="caution">
    <text evidence="11">The sequence shown here is derived from an EMBL/GenBank/DDBJ whole genome shotgun (WGS) entry which is preliminary data.</text>
</comment>
<dbReference type="GO" id="GO:0030170">
    <property type="term" value="F:pyridoxal phosphate binding"/>
    <property type="evidence" value="ECO:0007669"/>
    <property type="project" value="InterPro"/>
</dbReference>
<evidence type="ECO:0000256" key="1">
    <source>
        <dbReference type="ARBA" id="ARBA00007441"/>
    </source>
</evidence>
<reference evidence="11 12" key="1">
    <citation type="submission" date="2015-11" db="EMBL/GenBank/DDBJ databases">
        <title>Aspergillus lentulus strain IFM 54703T.</title>
        <authorList>
            <person name="Kusuya Y."/>
            <person name="Sakai K."/>
            <person name="Kamei K."/>
            <person name="Takahashi H."/>
            <person name="Yaguchi T."/>
        </authorList>
    </citation>
    <scope>NUCLEOTIDE SEQUENCE [LARGE SCALE GENOMIC DNA]</scope>
    <source>
        <strain evidence="11 12">IFM 54703</strain>
    </source>
</reference>
<dbReference type="SUPFAM" id="SSF53383">
    <property type="entry name" value="PLP-dependent transferases"/>
    <property type="match status" value="1"/>
</dbReference>
<dbReference type="InterPro" id="IPR000572">
    <property type="entry name" value="OxRdtase_Mopterin-bd_dom"/>
</dbReference>
<dbReference type="InterPro" id="IPR036374">
    <property type="entry name" value="OxRdtase_Mopterin-bd_sf"/>
</dbReference>
<dbReference type="InterPro" id="IPR004839">
    <property type="entry name" value="Aminotransferase_I/II_large"/>
</dbReference>
<dbReference type="Gene3D" id="3.30.9.10">
    <property type="entry name" value="D-Amino Acid Oxidase, subunit A, domain 2"/>
    <property type="match status" value="1"/>
</dbReference>
<sequence length="1600" mass="177715">MESNLSLRGRTLAAQKPVFLNVLGDIWDPSSNPDGVVNIGLAENTLMHQEMKEFMNSKMHVDSHALTYGDGFSGSRKLKGALCHFLNRHFHPRVALSHSQLTITSGVSNAVECCAWALSDHGDYILIGRPYFNAFKPTFGIRAGVGLLEVKFGMTDPFSLDAVREYEKTYEEARSRGIRVKALLLCSPHNPLGRCYSEDVLREYMKFCNKHKLHLISDEIYALSVWENKDLPGAPIFKSVLSMDIDNIMDPSMVHVVWGLSKDFGATGLRIGCLISQSNMSLLEAADGISLYNFPSSLADSIAASILLDDEFSSKYIATNQRRLGESYRFVTDFLTLHDIPYYKSNAAIFVWMNLAAVLRDKSIKDADILKELQRQKVYIAAGYAYASEEAGWFRMVFAHSQSVLEEGLNLDSPVQWDNIVVDGLEAYRQYVTPLNQVGYETDSERDALVDIQPKGFFLRPPPLPHELDTHMTPDAQLFQTIHMGAAVVDPNQWRLIVDGMVLHPFMLNLRQLQSMPRTSITTFHECYGSPLLPPTRAVRRVGNVRWTGVRLRTLLQMARPQRSASYVWSEGLDGGIFADVWADRYQKDLPLEKAIAPEVLLAFEINGAPLDKERGGPVRLVVPGWYGTNSTKWISHISLQDKRATGPYTTLFYNEIDPADPDGQQRRPVWKVEPNSIIVRPRPGATFASGHTITVIGRAWACEEIVQVEISTDGGNSWCNAQLTPRREFEWQLFQQRVVLSRHMIALMAHTSAQLKRKRSRIACEPCRARKRKCNGGNPCITCMSWGYECFYEQHSEPKTSRFSESSRPTLQDEPRAERLNQGKEPAELQGVIRSMEANSGAAFIRRMGLKVDPANAPKLNLFGWNIGPRQLPSGSGPICAYPIVDILSRTAMESLATVYFSKVHPCYGFIDRQQFYERVDARWGSPLARDQYDSVLSGVAALGSLFSELSPTITELHLVEAARSILDVNSLSGAPSLDFVAGWTLRVVYMRMTATPHSAWIASSTLMHLIEAAGLHLESSFETVLSSGTQCDQDLQRRLVGVAQHLNMWISYDIAASNTPVLLGFAKRWTMGAIFSTIRRICLDLSAVISELNQTKHSFDSLLARISSATPPVPNPSISYWQEDPPFPNLVDVQSPDLPTTADIIVIGSGISGASVAYTILTQFDKRGISPEIVVLEARDLCSGATGRNGGHMKCSPYVEYAGLKARFGVEHAKKLLGFQRRNLAAILDFVRQNQELKASEAREVQTVDVFTDERMWVKAKKMVQELRQDAPDMAEDIVVHDGTEACEELHIDPQHCYGIITYKAGALWPYRFVTSLYASLLSTYSATLSIETNTPVTAIQVNSGDLNRPFTVQTPRGQITAAHVVHATDAFAANLLPGLKGKIFPVRGHVTAQNPGTLFPKFGGARSWSFIHRRGFDYVSQRPGTGELIAGGGLVQSPEKGMDEFGIWRDDRSSFAIRAYLDGLLPTMFGAHNWGADTGARVKMAWTGCMGFTPDLLPYVGILDQKITQRKVSTARSSKDAKHPAEWISAGFQGEGMVLAWLSGVAVGLMLVGEDDEVFEQAPGIPGGKIGEWLPEEFACSKRRVDYSNVSDLATLL</sequence>
<dbReference type="SMART" id="SM00066">
    <property type="entry name" value="GAL4"/>
    <property type="match status" value="1"/>
</dbReference>
<evidence type="ECO:0000313" key="11">
    <source>
        <dbReference type="EMBL" id="GAQ02975.1"/>
    </source>
</evidence>
<dbReference type="Gene3D" id="3.50.50.60">
    <property type="entry name" value="FAD/NAD(P)-binding domain"/>
    <property type="match status" value="1"/>
</dbReference>
<dbReference type="GO" id="GO:0030151">
    <property type="term" value="F:molybdenum ion binding"/>
    <property type="evidence" value="ECO:0007669"/>
    <property type="project" value="InterPro"/>
</dbReference>
<dbReference type="Pfam" id="PF00155">
    <property type="entry name" value="Aminotran_1_2"/>
    <property type="match status" value="1"/>
</dbReference>
<dbReference type="InterPro" id="IPR036188">
    <property type="entry name" value="FAD/NAD-bd_sf"/>
</dbReference>
<evidence type="ECO:0000256" key="9">
    <source>
        <dbReference type="SAM" id="MobiDB-lite"/>
    </source>
</evidence>
<evidence type="ECO:0000256" key="3">
    <source>
        <dbReference type="ARBA" id="ARBA00022833"/>
    </source>
</evidence>
<evidence type="ECO:0000259" key="10">
    <source>
        <dbReference type="PROSITE" id="PS50048"/>
    </source>
</evidence>
<dbReference type="GO" id="GO:0009410">
    <property type="term" value="P:response to xenobiotic stimulus"/>
    <property type="evidence" value="ECO:0007669"/>
    <property type="project" value="TreeGrafter"/>
</dbReference>
<keyword evidence="8" id="KW-0539">Nucleus</keyword>
<dbReference type="GO" id="GO:0016491">
    <property type="term" value="F:oxidoreductase activity"/>
    <property type="evidence" value="ECO:0007669"/>
    <property type="project" value="InterPro"/>
</dbReference>
<dbReference type="Gene3D" id="3.90.1150.10">
    <property type="entry name" value="Aspartate Aminotransferase, domain 1"/>
    <property type="match status" value="1"/>
</dbReference>
<comment type="similarity">
    <text evidence="1">Belongs to the class-I pyridoxal-phosphate-dependent aminotransferase family.</text>
</comment>
<dbReference type="Pfam" id="PF00172">
    <property type="entry name" value="Zn_clus"/>
    <property type="match status" value="1"/>
</dbReference>
<gene>
    <name evidence="11" type="ORF">ALT_0296</name>
</gene>
<name>A0AAN4PEC1_ASPLE</name>